<gene>
    <name evidence="2" type="primary">AVEN_128796_1</name>
    <name evidence="2" type="ORF">CEXT_810191</name>
</gene>
<dbReference type="EMBL" id="BPLR01012064">
    <property type="protein sequence ID" value="GIY51080.1"/>
    <property type="molecule type" value="Genomic_DNA"/>
</dbReference>
<keyword evidence="3" id="KW-1185">Reference proteome</keyword>
<evidence type="ECO:0000256" key="1">
    <source>
        <dbReference type="SAM" id="MobiDB-lite"/>
    </source>
</evidence>
<evidence type="ECO:0000313" key="2">
    <source>
        <dbReference type="EMBL" id="GIY51080.1"/>
    </source>
</evidence>
<feature type="region of interest" description="Disordered" evidence="1">
    <location>
        <begin position="1265"/>
        <end position="1338"/>
    </location>
</feature>
<proteinExistence type="predicted"/>
<organism evidence="2 3">
    <name type="scientific">Caerostris extrusa</name>
    <name type="common">Bark spider</name>
    <name type="synonym">Caerostris bankana</name>
    <dbReference type="NCBI Taxonomy" id="172846"/>
    <lineage>
        <taxon>Eukaryota</taxon>
        <taxon>Metazoa</taxon>
        <taxon>Ecdysozoa</taxon>
        <taxon>Arthropoda</taxon>
        <taxon>Chelicerata</taxon>
        <taxon>Arachnida</taxon>
        <taxon>Araneae</taxon>
        <taxon>Araneomorphae</taxon>
        <taxon>Entelegynae</taxon>
        <taxon>Araneoidea</taxon>
        <taxon>Araneidae</taxon>
        <taxon>Caerostris</taxon>
    </lineage>
</organism>
<dbReference type="Proteomes" id="UP001054945">
    <property type="component" value="Unassembled WGS sequence"/>
</dbReference>
<evidence type="ECO:0000313" key="3">
    <source>
        <dbReference type="Proteomes" id="UP001054945"/>
    </source>
</evidence>
<feature type="compositionally biased region" description="Basic and acidic residues" evidence="1">
    <location>
        <begin position="1287"/>
        <end position="1303"/>
    </location>
</feature>
<feature type="compositionally biased region" description="Polar residues" evidence="1">
    <location>
        <begin position="1266"/>
        <end position="1281"/>
    </location>
</feature>
<sequence>MQSEWSETYEKEFKPLLEAEAMPKIILMDKAVETDTLKLPTEDKGIAIDSKMSPKKVQSSSRSVQVDLLQGGVMTYKKKYSKFTLNYDILTSYSDETIKRDLGSMYRMNENDFGSYLPHPGITSTERFATESKSSSSTLGSWSSSSYRSLPSKHGLPNVCRFCDSPNCAIPLVEDEKLHKDCIPLAKGSRKLSDDLDRKLPENTEDIITSDLPIDETPSKFSKEKLSTYIQLVADKFLKNKPATSTESLSIQKEVPRSADYSPKSDLESYPAFSKTKAVEQIQISAKDTEKTNSSKTSVSFDEDFTYKEAEFEKDTLSEENEYDQFGFDAIKYPDYLSEKALIINLDHSVEDELLQKCQEMISTHVSDAFSSENKDGFHPTEVRFSNEQSADFDEVTDKEYKKESLTGYVYHDLSTIPEIDSVLTNESAHSATKELSFEETDSLLRKTSLPKKLDLKDDLPGEVDAASVSLVDVPESEITELAKSIRFVRKLTPVKKLSPEPIQPLNNMPEEYPFITGTLTSIETPPSAVKKIISPKSVDIRETPLPSNDKTSSHSSISIKTLSDGSELNGLTTPSSLSTLQSQSSAKSESKPYSSSFRDSHVASSSALSKYFRDISSVRHESDTSSKREDFKQLKFSTDSSLKSSSKSKQDMQFYEKFQDKHISSVKKNLQFDMYDSSSDSFKPMTPQSYLSIPSGIYHEDNLSNKNNHFLEYPLKQNVSEVFHTPESNFDSFKPMTPHTYLSSPSNNNLKYSPVDNKPFSLKNQVQQIAAHQFSNSPSKQKFEESSFKPLSLHSDLSTPGNTIARHKNRNSSEKNEFFLQDNVTEQYENSGGSYFHPMTPHSYLSSPSKNYTPGRLIDNSGKKMEANSDNLRLKIPYSSSKDEYLIDDYGRSDVQRNAAYLKSSPEGKTIKKYLEDNKDDIQQGLSESDILKGDPYVRQSMYLMSSKASEKRSSGTQISQSVSDFNKFKHTKEDENAVKVPSSGFVPQLTSSDFTLFISNKKADNEVPSLIKEVAPLKSIKTSPYKTESSSPYSLIDKIIPSICNISDHNIKDLKNSEKALPKTIISPVKNELDNVPLTSAIPVKSPNPILQALKWEYAIKENPNLRTPCTTPSNYERAQINWLFPISWSSSENLLEMFTESKITFQSTPIKSIDEIIQETGILEEPDLTLMNTEFTIKPESPEKTRLFPDSNLQTPSNIETGLTPMNLDMPNVSNPYSNLQTPSNIETVGLTPRSFEMPNEALSSPYSCDSPSMISFLKHEQSALSTSNRENQHSAMKTPSDVYKIRTKEIVEQSRRSQNQEDDGREERAANEESFENEGLFKEILHPRKKQLSY</sequence>
<feature type="region of interest" description="Disordered" evidence="1">
    <location>
        <begin position="774"/>
        <end position="816"/>
    </location>
</feature>
<feature type="region of interest" description="Disordered" evidence="1">
    <location>
        <begin position="565"/>
        <end position="600"/>
    </location>
</feature>
<feature type="compositionally biased region" description="Low complexity" evidence="1">
    <location>
        <begin position="574"/>
        <end position="597"/>
    </location>
</feature>
<feature type="non-terminal residue" evidence="2">
    <location>
        <position position="1"/>
    </location>
</feature>
<reference evidence="2 3" key="1">
    <citation type="submission" date="2021-06" db="EMBL/GenBank/DDBJ databases">
        <title>Caerostris extrusa draft genome.</title>
        <authorList>
            <person name="Kono N."/>
            <person name="Arakawa K."/>
        </authorList>
    </citation>
    <scope>NUCLEOTIDE SEQUENCE [LARGE SCALE GENOMIC DNA]</scope>
</reference>
<protein>
    <submittedName>
        <fullName evidence="2">Uncharacterized protein</fullName>
    </submittedName>
</protein>
<accession>A0AAV4TZZ7</accession>
<comment type="caution">
    <text evidence="2">The sequence shown here is derived from an EMBL/GenBank/DDBJ whole genome shotgun (WGS) entry which is preliminary data.</text>
</comment>
<name>A0AAV4TZZ7_CAEEX</name>